<evidence type="ECO:0000256" key="1">
    <source>
        <dbReference type="SAM" id="Phobius"/>
    </source>
</evidence>
<keyword evidence="3" id="KW-1185">Reference proteome</keyword>
<evidence type="ECO:0000313" key="3">
    <source>
        <dbReference type="Proteomes" id="UP000054538"/>
    </source>
</evidence>
<dbReference type="EMBL" id="KN824861">
    <property type="protein sequence ID" value="KIK99392.1"/>
    <property type="molecule type" value="Genomic_DNA"/>
</dbReference>
<dbReference type="AlphaFoldDB" id="A0A0D0DLD9"/>
<accession>A0A0D0DLD9</accession>
<evidence type="ECO:0000313" key="2">
    <source>
        <dbReference type="EMBL" id="KIK99392.1"/>
    </source>
</evidence>
<keyword evidence="1" id="KW-0812">Transmembrane</keyword>
<dbReference type="Proteomes" id="UP000054538">
    <property type="component" value="Unassembled WGS sequence"/>
</dbReference>
<dbReference type="HOGENOM" id="CLU_035058_1_0_1"/>
<proteinExistence type="predicted"/>
<reference evidence="3" key="2">
    <citation type="submission" date="2015-01" db="EMBL/GenBank/DDBJ databases">
        <title>Evolutionary Origins and Diversification of the Mycorrhizal Mutualists.</title>
        <authorList>
            <consortium name="DOE Joint Genome Institute"/>
            <consortium name="Mycorrhizal Genomics Consortium"/>
            <person name="Kohler A."/>
            <person name="Kuo A."/>
            <person name="Nagy L.G."/>
            <person name="Floudas D."/>
            <person name="Copeland A."/>
            <person name="Barry K.W."/>
            <person name="Cichocki N."/>
            <person name="Veneault-Fourrey C."/>
            <person name="LaButti K."/>
            <person name="Lindquist E.A."/>
            <person name="Lipzen A."/>
            <person name="Lundell T."/>
            <person name="Morin E."/>
            <person name="Murat C."/>
            <person name="Riley R."/>
            <person name="Ohm R."/>
            <person name="Sun H."/>
            <person name="Tunlid A."/>
            <person name="Henrissat B."/>
            <person name="Grigoriev I.V."/>
            <person name="Hibbett D.S."/>
            <person name="Martin F."/>
        </authorList>
    </citation>
    <scope>NUCLEOTIDE SEQUENCE [LARGE SCALE GENOMIC DNA]</scope>
    <source>
        <strain evidence="3">Ve08.2h10</strain>
    </source>
</reference>
<feature type="transmembrane region" description="Helical" evidence="1">
    <location>
        <begin position="37"/>
        <end position="60"/>
    </location>
</feature>
<keyword evidence="1" id="KW-0472">Membrane</keyword>
<name>A0A0D0DLD9_9AGAM</name>
<reference evidence="2 3" key="1">
    <citation type="submission" date="2014-04" db="EMBL/GenBank/DDBJ databases">
        <authorList>
            <consortium name="DOE Joint Genome Institute"/>
            <person name="Kuo A."/>
            <person name="Kohler A."/>
            <person name="Jargeat P."/>
            <person name="Nagy L.G."/>
            <person name="Floudas D."/>
            <person name="Copeland A."/>
            <person name="Barry K.W."/>
            <person name="Cichocki N."/>
            <person name="Veneault-Fourrey C."/>
            <person name="LaButti K."/>
            <person name="Lindquist E.A."/>
            <person name="Lipzen A."/>
            <person name="Lundell T."/>
            <person name="Morin E."/>
            <person name="Murat C."/>
            <person name="Sun H."/>
            <person name="Tunlid A."/>
            <person name="Henrissat B."/>
            <person name="Grigoriev I.V."/>
            <person name="Hibbett D.S."/>
            <person name="Martin F."/>
            <person name="Nordberg H.P."/>
            <person name="Cantor M.N."/>
            <person name="Hua S.X."/>
        </authorList>
    </citation>
    <scope>NUCLEOTIDE SEQUENCE [LARGE SCALE GENOMIC DNA]</scope>
    <source>
        <strain evidence="2 3">Ve08.2h10</strain>
    </source>
</reference>
<feature type="transmembrane region" description="Helical" evidence="1">
    <location>
        <begin position="9"/>
        <end position="31"/>
    </location>
</feature>
<protein>
    <recommendedName>
        <fullName evidence="4">Sensor domain-containing protein</fullName>
    </recommendedName>
</protein>
<evidence type="ECO:0008006" key="4">
    <source>
        <dbReference type="Google" id="ProtNLM"/>
    </source>
</evidence>
<organism evidence="2 3">
    <name type="scientific">Paxillus rubicundulus Ve08.2h10</name>
    <dbReference type="NCBI Taxonomy" id="930991"/>
    <lineage>
        <taxon>Eukaryota</taxon>
        <taxon>Fungi</taxon>
        <taxon>Dikarya</taxon>
        <taxon>Basidiomycota</taxon>
        <taxon>Agaricomycotina</taxon>
        <taxon>Agaricomycetes</taxon>
        <taxon>Agaricomycetidae</taxon>
        <taxon>Boletales</taxon>
        <taxon>Paxilineae</taxon>
        <taxon>Paxillaceae</taxon>
        <taxon>Paxillus</taxon>
    </lineage>
</organism>
<sequence>MGRRAYHAAVFHLMVVNFPYALAAWIYLFVFTLTGTTLLITLPLGALLCFLDLLGARAFARGELALQTKFHGPLAYPPPYPPRPIFQRTRLSEVEFGQQPSVQYENSFYKNTYAMFTDATTYQALFYFLVIKPSITFFVSLTLVVLVPVSYVLVLPAPLMLRFVRKLGIWQANVAVEGLYHEVS</sequence>
<gene>
    <name evidence="2" type="ORF">PAXRUDRAFT_822809</name>
</gene>
<dbReference type="InParanoid" id="A0A0D0DLD9"/>
<dbReference type="OrthoDB" id="2576477at2759"/>
<keyword evidence="1" id="KW-1133">Transmembrane helix</keyword>